<dbReference type="InterPro" id="IPR006059">
    <property type="entry name" value="SBP"/>
</dbReference>
<evidence type="ECO:0000313" key="4">
    <source>
        <dbReference type="Proteomes" id="UP001500622"/>
    </source>
</evidence>
<dbReference type="Pfam" id="PF01547">
    <property type="entry name" value="SBP_bac_1"/>
    <property type="match status" value="1"/>
</dbReference>
<sequence>MKPSRRGFLGISAATAMTAVLAACEGGTQPGENPDGGGGGGDGDANAWILTGGMWPVINDSIGRWNEANPDQTISVEAFENDAYKERIRTAVGAGQAPTLILSWGGGTLAAYAENDQIIDISDATADLQDRLLPSVAQNAEIDGTTYAVPVNDVQPELIFYNRALFEEHGLDVPTTYAEMLQVSSAFQDAGVVPFALAGASVWPELMWIQYLTDRIGGPEAFQGVLDGEPDAWSHPAFLEATTRIQELVEAGVFGENFASVAADQNADIALVHTGRAAMVLWLSSAFATFRNDAPEFTESSLAWAPFPEIEGGEGDPANIVGNPANVFSVSAADSEAAQEAALGWISEQLYDDTQIEEMIAAGAVPPVQDIEDRLAESENGDFLTFAYELAREAPNFTLSWDQALRPGPAQELLTSLSQIFLMEITPQEFVDNMNATL</sequence>
<dbReference type="PANTHER" id="PTHR43649">
    <property type="entry name" value="ARABINOSE-BINDING PROTEIN-RELATED"/>
    <property type="match status" value="1"/>
</dbReference>
<evidence type="ECO:0000256" key="1">
    <source>
        <dbReference type="SAM" id="MobiDB-lite"/>
    </source>
</evidence>
<reference evidence="4" key="1">
    <citation type="journal article" date="2019" name="Int. J. Syst. Evol. Microbiol.">
        <title>The Global Catalogue of Microorganisms (GCM) 10K type strain sequencing project: providing services to taxonomists for standard genome sequencing and annotation.</title>
        <authorList>
            <consortium name="The Broad Institute Genomics Platform"/>
            <consortium name="The Broad Institute Genome Sequencing Center for Infectious Disease"/>
            <person name="Wu L."/>
            <person name="Ma J."/>
        </authorList>
    </citation>
    <scope>NUCLEOTIDE SEQUENCE [LARGE SCALE GENOMIC DNA]</scope>
    <source>
        <strain evidence="4">JCM 17810</strain>
    </source>
</reference>
<protein>
    <submittedName>
        <fullName evidence="3">Extracellular solute-binding protein</fullName>
    </submittedName>
</protein>
<feature type="chain" id="PRO_5047241081" evidence="2">
    <location>
        <begin position="23"/>
        <end position="438"/>
    </location>
</feature>
<dbReference type="PROSITE" id="PS51318">
    <property type="entry name" value="TAT"/>
    <property type="match status" value="1"/>
</dbReference>
<gene>
    <name evidence="3" type="ORF">GCM10023169_29260</name>
</gene>
<dbReference type="PROSITE" id="PS51257">
    <property type="entry name" value="PROKAR_LIPOPROTEIN"/>
    <property type="match status" value="1"/>
</dbReference>
<evidence type="ECO:0000313" key="3">
    <source>
        <dbReference type="EMBL" id="GAA4428301.1"/>
    </source>
</evidence>
<dbReference type="RefSeq" id="WP_345217014.1">
    <property type="nucleotide sequence ID" value="NZ_BAABGN010000012.1"/>
</dbReference>
<evidence type="ECO:0000256" key="2">
    <source>
        <dbReference type="SAM" id="SignalP"/>
    </source>
</evidence>
<organism evidence="3 4">
    <name type="scientific">Georgenia halophila</name>
    <dbReference type="NCBI Taxonomy" id="620889"/>
    <lineage>
        <taxon>Bacteria</taxon>
        <taxon>Bacillati</taxon>
        <taxon>Actinomycetota</taxon>
        <taxon>Actinomycetes</taxon>
        <taxon>Micrococcales</taxon>
        <taxon>Bogoriellaceae</taxon>
        <taxon>Georgenia</taxon>
    </lineage>
</organism>
<proteinExistence type="predicted"/>
<dbReference type="InterPro" id="IPR006311">
    <property type="entry name" value="TAT_signal"/>
</dbReference>
<name>A0ABP8LEP9_9MICO</name>
<accession>A0ABP8LEP9</accession>
<dbReference type="EMBL" id="BAABGN010000012">
    <property type="protein sequence ID" value="GAA4428301.1"/>
    <property type="molecule type" value="Genomic_DNA"/>
</dbReference>
<keyword evidence="4" id="KW-1185">Reference proteome</keyword>
<feature type="signal peptide" evidence="2">
    <location>
        <begin position="1"/>
        <end position="22"/>
    </location>
</feature>
<feature type="compositionally biased region" description="Gly residues" evidence="1">
    <location>
        <begin position="34"/>
        <end position="43"/>
    </location>
</feature>
<dbReference type="Proteomes" id="UP001500622">
    <property type="component" value="Unassembled WGS sequence"/>
</dbReference>
<dbReference type="Gene3D" id="3.40.190.10">
    <property type="entry name" value="Periplasmic binding protein-like II"/>
    <property type="match status" value="2"/>
</dbReference>
<comment type="caution">
    <text evidence="3">The sequence shown here is derived from an EMBL/GenBank/DDBJ whole genome shotgun (WGS) entry which is preliminary data.</text>
</comment>
<dbReference type="SUPFAM" id="SSF53850">
    <property type="entry name" value="Periplasmic binding protein-like II"/>
    <property type="match status" value="1"/>
</dbReference>
<keyword evidence="2" id="KW-0732">Signal</keyword>
<dbReference type="PANTHER" id="PTHR43649:SF14">
    <property type="entry name" value="BLR3389 PROTEIN"/>
    <property type="match status" value="1"/>
</dbReference>
<dbReference type="InterPro" id="IPR050490">
    <property type="entry name" value="Bact_solute-bd_prot1"/>
</dbReference>
<feature type="region of interest" description="Disordered" evidence="1">
    <location>
        <begin position="25"/>
        <end position="45"/>
    </location>
</feature>